<comment type="caution">
    <text evidence="3">The sequence shown here is derived from an EMBL/GenBank/DDBJ whole genome shotgun (WGS) entry which is preliminary data.</text>
</comment>
<feature type="chain" id="PRO_5019125183" evidence="1">
    <location>
        <begin position="26"/>
        <end position="954"/>
    </location>
</feature>
<name>A0A428KI32_9BACT</name>
<feature type="signal peptide" evidence="1">
    <location>
        <begin position="1"/>
        <end position="25"/>
    </location>
</feature>
<protein>
    <submittedName>
        <fullName evidence="3">T9SS C-terminal target domain-containing protein</fullName>
    </submittedName>
</protein>
<keyword evidence="4" id="KW-1185">Reference proteome</keyword>
<reference evidence="3 4" key="1">
    <citation type="submission" date="2018-12" db="EMBL/GenBank/DDBJ databases">
        <authorList>
            <person name="Feng G."/>
            <person name="Zhu H."/>
        </authorList>
    </citation>
    <scope>NUCLEOTIDE SEQUENCE [LARGE SCALE GENOMIC DNA]</scope>
    <source>
        <strain evidence="3 4">LMG 26000</strain>
    </source>
</reference>
<dbReference type="SMART" id="SM00060">
    <property type="entry name" value="FN3"/>
    <property type="match status" value="2"/>
</dbReference>
<dbReference type="Gene3D" id="2.60.40.10">
    <property type="entry name" value="Immunoglobulins"/>
    <property type="match status" value="1"/>
</dbReference>
<dbReference type="Gene3D" id="3.20.20.140">
    <property type="entry name" value="Metal-dependent hydrolases"/>
    <property type="match status" value="1"/>
</dbReference>
<evidence type="ECO:0000256" key="1">
    <source>
        <dbReference type="SAM" id="SignalP"/>
    </source>
</evidence>
<dbReference type="SUPFAM" id="SSF49265">
    <property type="entry name" value="Fibronectin type III"/>
    <property type="match status" value="1"/>
</dbReference>
<dbReference type="PROSITE" id="PS50853">
    <property type="entry name" value="FN3"/>
    <property type="match status" value="1"/>
</dbReference>
<dbReference type="SUPFAM" id="SSF89550">
    <property type="entry name" value="PHP domain-like"/>
    <property type="match status" value="1"/>
</dbReference>
<dbReference type="NCBIfam" id="TIGR04183">
    <property type="entry name" value="Por_Secre_tail"/>
    <property type="match status" value="1"/>
</dbReference>
<sequence>MAFSTLSRLGPLVLGGLLTSTVALAQTPTLLDDFNRADNPSVGNGWAETETAAPGSVSVASNQLRLSSRFLGRDFAVRDMSGRYNVALQTNPGSLSWSWNMQQSRPNPSGFLNNNYAVGFVVAGSSADLLTGSGYAVVYGNSGASDSLRLVRYTNGLSATTVLKTLAAVAVPALPTTGPYFTVRVTYSPEESTWTLEQAANNMTFEDPATASFVRVGSRSDSVYTRTSLPYLGGLWNHVTTETEYAVFDNIYASSPCVTGPEPTQGPTALPVTGLTSSSVTLAWQPGNGTSNLVVVRQPGASTSAPVDGTLYPDGGVFGTGASLGTGAFSVFSGVGTSMGVQGLRPNTTYSVQIYEALGSGCTTNYLQSNPASFTFTTPACQLEPAPTVAATGATATLSGTNGAVLTWQPGNGSGRLVVLRAGQAPTGVPANGTTYPATTSFGGGAILAAGEYVVYAGTGNSVTVSGLPSGQTVYAAVYEYNGTGCATAYQLAVPATAQLVVPTPPPGTRNFYFGNLHGHSAYSDGNQDAGTSGASTPLQDFTFADASLHSDFLGISDHNHSQAGMSLPNYARGLQQADQATNSQFVALYGMEWGVISGGGHVLVYGVNELLGWETGNYDVYVPRSDYQALFRQINKRPGAFATLAHPSSGDYNNLTTAAFNARADSAVVGTVLRSGPATSTNTTYSNPSTSSYESTYTTLLAKGYHVGISYDHDNHNTTFNRTTDGRLVVVAPSLTKADLLAALRQRSFYASDDWNAEVTFSLNGQPMGSIFTGGTAPALTLSVNDLDGEAIRSITLLKGTPGSGQAAQAVATVTGPTALSYSDAALTVGATAYYYAVIVQQDGDRIVTSPIWYTLTTATPTKAAQPELALELFPNPASTSAILSYYLPVASTVEADVLDLAGRTVAVLRSAQWQSAGPHTLSVPTHSLPAGVYVVRLRQAGTLSVQRLLVQP</sequence>
<dbReference type="NCBIfam" id="NF038032">
    <property type="entry name" value="CehA_McbA_metalo"/>
    <property type="match status" value="1"/>
</dbReference>
<accession>A0A428KI32</accession>
<evidence type="ECO:0000313" key="4">
    <source>
        <dbReference type="Proteomes" id="UP000270291"/>
    </source>
</evidence>
<dbReference type="EMBL" id="RWIU01000001">
    <property type="protein sequence ID" value="RSK46102.1"/>
    <property type="molecule type" value="Genomic_DNA"/>
</dbReference>
<keyword evidence="1" id="KW-0732">Signal</keyword>
<dbReference type="InterPro" id="IPR036116">
    <property type="entry name" value="FN3_sf"/>
</dbReference>
<organism evidence="3 4">
    <name type="scientific">Hymenobacter perfusus</name>
    <dbReference type="NCBI Taxonomy" id="1236770"/>
    <lineage>
        <taxon>Bacteria</taxon>
        <taxon>Pseudomonadati</taxon>
        <taxon>Bacteroidota</taxon>
        <taxon>Cytophagia</taxon>
        <taxon>Cytophagales</taxon>
        <taxon>Hymenobacteraceae</taxon>
        <taxon>Hymenobacter</taxon>
    </lineage>
</organism>
<dbReference type="AlphaFoldDB" id="A0A428KI32"/>
<proteinExistence type="predicted"/>
<dbReference type="RefSeq" id="WP_125435438.1">
    <property type="nucleotide sequence ID" value="NZ_RWIU01000001.1"/>
</dbReference>
<feature type="domain" description="Fibronectin type-III" evidence="2">
    <location>
        <begin position="266"/>
        <end position="380"/>
    </location>
</feature>
<dbReference type="InterPro" id="IPR016195">
    <property type="entry name" value="Pol/histidinol_Pase-like"/>
</dbReference>
<evidence type="ECO:0000313" key="3">
    <source>
        <dbReference type="EMBL" id="RSK46102.1"/>
    </source>
</evidence>
<gene>
    <name evidence="3" type="ORF">EI293_02725</name>
</gene>
<dbReference type="Proteomes" id="UP000270291">
    <property type="component" value="Unassembled WGS sequence"/>
</dbReference>
<dbReference type="OrthoDB" id="355609at2"/>
<dbReference type="InterPro" id="IPR013783">
    <property type="entry name" value="Ig-like_fold"/>
</dbReference>
<evidence type="ECO:0000259" key="2">
    <source>
        <dbReference type="PROSITE" id="PS50853"/>
    </source>
</evidence>
<dbReference type="InterPro" id="IPR003961">
    <property type="entry name" value="FN3_dom"/>
</dbReference>
<dbReference type="InterPro" id="IPR026444">
    <property type="entry name" value="Secre_tail"/>
</dbReference>